<accession>F8JXL3</accession>
<keyword evidence="3" id="KW-1185">Reference proteome</keyword>
<dbReference type="eggNOG" id="COG0631">
    <property type="taxonomic scope" value="Bacteria"/>
</dbReference>
<dbReference type="RefSeq" id="WP_014145455.1">
    <property type="nucleotide sequence ID" value="NC_016111.1"/>
</dbReference>
<name>F8JXL3_STREN</name>
<evidence type="ECO:0000313" key="2">
    <source>
        <dbReference type="EMBL" id="AEW97115.1"/>
    </source>
</evidence>
<evidence type="ECO:0000313" key="3">
    <source>
        <dbReference type="Proteomes" id="UP000007842"/>
    </source>
</evidence>
<gene>
    <name evidence="2" type="ordered locus">SCATT_47440</name>
</gene>
<dbReference type="KEGG" id="sct:SCAT_4751"/>
<dbReference type="OrthoDB" id="4349962at2"/>
<feature type="compositionally biased region" description="Low complexity" evidence="1">
    <location>
        <begin position="90"/>
        <end position="110"/>
    </location>
</feature>
<dbReference type="Proteomes" id="UP000007842">
    <property type="component" value="Chromosome"/>
</dbReference>
<proteinExistence type="predicted"/>
<accession>G8WT92</accession>
<dbReference type="EMBL" id="CP003219">
    <property type="protein sequence ID" value="AEW97115.1"/>
    <property type="molecule type" value="Genomic_DNA"/>
</dbReference>
<feature type="compositionally biased region" description="Pro residues" evidence="1">
    <location>
        <begin position="66"/>
        <end position="84"/>
    </location>
</feature>
<organism evidence="2 3">
    <name type="scientific">Streptantibioticus cattleyicolor (strain ATCC 35852 / DSM 46488 / JCM 4925 / NBRC 14057 / NRRL 8057)</name>
    <name type="common">Streptomyces cattleya</name>
    <dbReference type="NCBI Taxonomy" id="1003195"/>
    <lineage>
        <taxon>Bacteria</taxon>
        <taxon>Bacillati</taxon>
        <taxon>Actinomycetota</taxon>
        <taxon>Actinomycetes</taxon>
        <taxon>Kitasatosporales</taxon>
        <taxon>Streptomycetaceae</taxon>
        <taxon>Streptantibioticus</taxon>
    </lineage>
</organism>
<dbReference type="HOGENOM" id="CLU_026376_1_1_11"/>
<dbReference type="KEGG" id="scy:SCATT_47440"/>
<sequence length="479" mass="49491">MSHQGEAHRHEEDMWWQRLYDDTSAQTAGEARGDPGRAGPLRSQPSLDEHFAAALRVASGAVDVPALPPPRAHPAPAEPTPPPDTPDHPVPSAGSPSAASYGEAASALPARPEDGAGEAEGATAACVGPLGGVMAGGLRPGEPDVGVGGAPEGGSWAEALAEAEESEDEGGGALPSLWRGAWGQEDRPEAVHIGDRPPTYEAEPTAWPQADPDALAEPVPDTVLDGARYGVLTVRAACVRGDSARFRGRARGETLLTARFGAGESALLFMAIAGSGRAVADGHRAAAAACRAVAGAVGRSHLRLVDDIRSGRTGALSAGLCRLAERGCGELRGGPGADGHLRPEAGLSCLLLPVDPECRLRIFFGAGTGGLFRLRDGEWCDLDPDLGISPQPVPRTGDGARTAVPFRFRAVTGRAADTLLLCSAGLADPLREEPALARRLADRWGPYQSPPGLAGFLADTQTRVKGYADDRTAVAVWEA</sequence>
<feature type="region of interest" description="Disordered" evidence="1">
    <location>
        <begin position="20"/>
        <end position="120"/>
    </location>
</feature>
<evidence type="ECO:0000256" key="1">
    <source>
        <dbReference type="SAM" id="MobiDB-lite"/>
    </source>
</evidence>
<dbReference type="STRING" id="1003195.SCATT_47440"/>
<reference evidence="3" key="1">
    <citation type="submission" date="2011-12" db="EMBL/GenBank/DDBJ databases">
        <title>Complete genome sequence of Streptomyces cattleya strain DSM 46488.</title>
        <authorList>
            <person name="Ou H.-Y."/>
            <person name="Li P."/>
            <person name="Zhao C."/>
            <person name="O'Hagan D."/>
            <person name="Deng Z."/>
        </authorList>
    </citation>
    <scope>NUCLEOTIDE SEQUENCE [LARGE SCALE GENOMIC DNA]</scope>
    <source>
        <strain evidence="3">ATCC 35852 / DSM 46488 / JCM 4925 / NBRC 14057 / NRRL 8057</strain>
    </source>
</reference>
<protein>
    <submittedName>
        <fullName evidence="2">Putative FHA domain containing protein</fullName>
    </submittedName>
</protein>
<dbReference type="AlphaFoldDB" id="F8JXL3"/>
<dbReference type="PATRIC" id="fig|1003195.11.peg.6183"/>